<dbReference type="Proteomes" id="UP000274504">
    <property type="component" value="Unassembled WGS sequence"/>
</dbReference>
<dbReference type="InterPro" id="IPR011992">
    <property type="entry name" value="EF-hand-dom_pair"/>
</dbReference>
<accession>A0A158QDF9</accession>
<dbReference type="EMBL" id="UYSG01000801">
    <property type="protein sequence ID" value="VDL24321.1"/>
    <property type="molecule type" value="Genomic_DNA"/>
</dbReference>
<protein>
    <submittedName>
        <fullName evidence="10">Kv channel-interacting protein 4</fullName>
    </submittedName>
</protein>
<evidence type="ECO:0000313" key="9">
    <source>
        <dbReference type="Proteomes" id="UP000321570"/>
    </source>
</evidence>
<dbReference type="SUPFAM" id="SSF47473">
    <property type="entry name" value="EF-hand"/>
    <property type="match status" value="1"/>
</dbReference>
<dbReference type="STRING" id="6216.A0A158QDF9"/>
<feature type="domain" description="EF-hand" evidence="5">
    <location>
        <begin position="162"/>
        <end position="197"/>
    </location>
</feature>
<dbReference type="OrthoDB" id="191686at2759"/>
<feature type="domain" description="EF-hand" evidence="5">
    <location>
        <begin position="114"/>
        <end position="149"/>
    </location>
</feature>
<evidence type="ECO:0000313" key="6">
    <source>
        <dbReference type="EMBL" id="VDL24321.1"/>
    </source>
</evidence>
<keyword evidence="1" id="KW-0479">Metal-binding</keyword>
<dbReference type="PRINTS" id="PR00450">
    <property type="entry name" value="RECOVERIN"/>
</dbReference>
<evidence type="ECO:0000256" key="3">
    <source>
        <dbReference type="ARBA" id="ARBA00022837"/>
    </source>
</evidence>
<dbReference type="EMBL" id="CABIJS010000310">
    <property type="protein sequence ID" value="VUZ48777.1"/>
    <property type="molecule type" value="Genomic_DNA"/>
</dbReference>
<keyword evidence="3" id="KW-0106">Calcium</keyword>
<name>A0A158QDF9_HYMDI</name>
<dbReference type="CDD" id="cd00051">
    <property type="entry name" value="EFh"/>
    <property type="match status" value="2"/>
</dbReference>
<evidence type="ECO:0000259" key="5">
    <source>
        <dbReference type="PROSITE" id="PS50222"/>
    </source>
</evidence>
<reference evidence="10" key="1">
    <citation type="submission" date="2016-04" db="UniProtKB">
        <authorList>
            <consortium name="WormBaseParasite"/>
        </authorList>
    </citation>
    <scope>IDENTIFICATION</scope>
</reference>
<dbReference type="Proteomes" id="UP000321570">
    <property type="component" value="Unassembled WGS sequence"/>
</dbReference>
<dbReference type="InterPro" id="IPR018247">
    <property type="entry name" value="EF_Hand_1_Ca_BS"/>
</dbReference>
<evidence type="ECO:0000256" key="1">
    <source>
        <dbReference type="ARBA" id="ARBA00022723"/>
    </source>
</evidence>
<feature type="region of interest" description="Disordered" evidence="4">
    <location>
        <begin position="1"/>
        <end position="29"/>
    </location>
</feature>
<reference evidence="6 8" key="2">
    <citation type="submission" date="2018-11" db="EMBL/GenBank/DDBJ databases">
        <authorList>
            <consortium name="Pathogen Informatics"/>
        </authorList>
    </citation>
    <scope>NUCLEOTIDE SEQUENCE [LARGE SCALE GENOMIC DNA]</scope>
</reference>
<keyword evidence="9" id="KW-1185">Reference proteome</keyword>
<gene>
    <name evidence="6" type="ORF">HDID_LOCUS2943</name>
    <name evidence="7" type="ORF">WMSIL1_LOCUS7952</name>
</gene>
<sequence length="208" mass="23781">MYSSVASGKHDQDITHDSDKHEDPYVSPPPIRTLLARTKFSTSELRYLYKAFKNACHSGIATKETFCSAFDCIFREAASHSYAILTFSAFDRSSRGYITFSDFVQTLSCLIHGTQEEILNWVFDLYDYDKDGYISRQELVVLIRAVNDLLGPTHNIKELIENVDEKANRMLNKFDTDRDGKIERREFISVCLQDETILESLTAFGGSF</sequence>
<evidence type="ECO:0000313" key="7">
    <source>
        <dbReference type="EMBL" id="VUZ48777.1"/>
    </source>
</evidence>
<dbReference type="InterPro" id="IPR002048">
    <property type="entry name" value="EF_hand_dom"/>
</dbReference>
<evidence type="ECO:0000256" key="2">
    <source>
        <dbReference type="ARBA" id="ARBA00022737"/>
    </source>
</evidence>
<feature type="compositionally biased region" description="Basic and acidic residues" evidence="4">
    <location>
        <begin position="8"/>
        <end position="24"/>
    </location>
</feature>
<dbReference type="InterPro" id="IPR028846">
    <property type="entry name" value="Recoverin"/>
</dbReference>
<dbReference type="GO" id="GO:0005509">
    <property type="term" value="F:calcium ion binding"/>
    <property type="evidence" value="ECO:0007669"/>
    <property type="project" value="InterPro"/>
</dbReference>
<dbReference type="PROSITE" id="PS50222">
    <property type="entry name" value="EF_HAND_2"/>
    <property type="match status" value="2"/>
</dbReference>
<dbReference type="WBParaSite" id="HDID_0000294501-mRNA-1">
    <property type="protein sequence ID" value="HDID_0000294501-mRNA-1"/>
    <property type="gene ID" value="HDID_0000294501"/>
</dbReference>
<dbReference type="PANTHER" id="PTHR23055:SF167">
    <property type="entry name" value="EF-HAND DOMAIN-CONTAINING PROTEIN"/>
    <property type="match status" value="1"/>
</dbReference>
<reference evidence="7 9" key="3">
    <citation type="submission" date="2019-07" db="EMBL/GenBank/DDBJ databases">
        <authorList>
            <person name="Jastrzebski P J."/>
            <person name="Paukszto L."/>
            <person name="Jastrzebski P J."/>
        </authorList>
    </citation>
    <scope>NUCLEOTIDE SEQUENCE [LARGE SCALE GENOMIC DNA]</scope>
    <source>
        <strain evidence="7 9">WMS-il1</strain>
    </source>
</reference>
<dbReference type="SMART" id="SM00054">
    <property type="entry name" value="EFh"/>
    <property type="match status" value="3"/>
</dbReference>
<dbReference type="PROSITE" id="PS00018">
    <property type="entry name" value="EF_HAND_1"/>
    <property type="match status" value="2"/>
</dbReference>
<keyword evidence="2" id="KW-0677">Repeat</keyword>
<organism evidence="10">
    <name type="scientific">Hymenolepis diminuta</name>
    <name type="common">Rat tapeworm</name>
    <dbReference type="NCBI Taxonomy" id="6216"/>
    <lineage>
        <taxon>Eukaryota</taxon>
        <taxon>Metazoa</taxon>
        <taxon>Spiralia</taxon>
        <taxon>Lophotrochozoa</taxon>
        <taxon>Platyhelminthes</taxon>
        <taxon>Cestoda</taxon>
        <taxon>Eucestoda</taxon>
        <taxon>Cyclophyllidea</taxon>
        <taxon>Hymenolepididae</taxon>
        <taxon>Hymenolepis</taxon>
    </lineage>
</organism>
<dbReference type="Gene3D" id="1.10.238.10">
    <property type="entry name" value="EF-hand"/>
    <property type="match status" value="1"/>
</dbReference>
<evidence type="ECO:0000313" key="10">
    <source>
        <dbReference type="WBParaSite" id="HDID_0000294501-mRNA-1"/>
    </source>
</evidence>
<proteinExistence type="predicted"/>
<dbReference type="Pfam" id="PF13499">
    <property type="entry name" value="EF-hand_7"/>
    <property type="match status" value="1"/>
</dbReference>
<evidence type="ECO:0000256" key="4">
    <source>
        <dbReference type="SAM" id="MobiDB-lite"/>
    </source>
</evidence>
<dbReference type="PANTHER" id="PTHR23055">
    <property type="entry name" value="CALCIUM BINDING PROTEINS"/>
    <property type="match status" value="1"/>
</dbReference>
<dbReference type="AlphaFoldDB" id="A0A158QDF9"/>
<evidence type="ECO:0000313" key="8">
    <source>
        <dbReference type="Proteomes" id="UP000274504"/>
    </source>
</evidence>